<dbReference type="Proteomes" id="UP000326565">
    <property type="component" value="Unassembled WGS sequence"/>
</dbReference>
<dbReference type="EMBL" id="ML732264">
    <property type="protein sequence ID" value="KAB8071764.1"/>
    <property type="molecule type" value="Genomic_DNA"/>
</dbReference>
<organism evidence="1 2">
    <name type="scientific">Aspergillus leporis</name>
    <dbReference type="NCBI Taxonomy" id="41062"/>
    <lineage>
        <taxon>Eukaryota</taxon>
        <taxon>Fungi</taxon>
        <taxon>Dikarya</taxon>
        <taxon>Ascomycota</taxon>
        <taxon>Pezizomycotina</taxon>
        <taxon>Eurotiomycetes</taxon>
        <taxon>Eurotiomycetidae</taxon>
        <taxon>Eurotiales</taxon>
        <taxon>Aspergillaceae</taxon>
        <taxon>Aspergillus</taxon>
        <taxon>Aspergillus subgen. Circumdati</taxon>
    </lineage>
</organism>
<evidence type="ECO:0008006" key="3">
    <source>
        <dbReference type="Google" id="ProtNLM"/>
    </source>
</evidence>
<keyword evidence="2" id="KW-1185">Reference proteome</keyword>
<proteinExistence type="predicted"/>
<reference evidence="1 2" key="1">
    <citation type="submission" date="2019-04" db="EMBL/GenBank/DDBJ databases">
        <title>Friends and foes A comparative genomics study of 23 Aspergillus species from section Flavi.</title>
        <authorList>
            <consortium name="DOE Joint Genome Institute"/>
            <person name="Kjaerbolling I."/>
            <person name="Vesth T."/>
            <person name="Frisvad J.C."/>
            <person name="Nybo J.L."/>
            <person name="Theobald S."/>
            <person name="Kildgaard S."/>
            <person name="Isbrandt T."/>
            <person name="Kuo A."/>
            <person name="Sato A."/>
            <person name="Lyhne E.K."/>
            <person name="Kogle M.E."/>
            <person name="Wiebenga A."/>
            <person name="Kun R.S."/>
            <person name="Lubbers R.J."/>
            <person name="Makela M.R."/>
            <person name="Barry K."/>
            <person name="Chovatia M."/>
            <person name="Clum A."/>
            <person name="Daum C."/>
            <person name="Haridas S."/>
            <person name="He G."/>
            <person name="LaButti K."/>
            <person name="Lipzen A."/>
            <person name="Mondo S."/>
            <person name="Riley R."/>
            <person name="Salamov A."/>
            <person name="Simmons B.A."/>
            <person name="Magnuson J.K."/>
            <person name="Henrissat B."/>
            <person name="Mortensen U.H."/>
            <person name="Larsen T.O."/>
            <person name="Devries R.P."/>
            <person name="Grigoriev I.V."/>
            <person name="Machida M."/>
            <person name="Baker S.E."/>
            <person name="Andersen M.R."/>
        </authorList>
    </citation>
    <scope>NUCLEOTIDE SEQUENCE [LARGE SCALE GENOMIC DNA]</scope>
    <source>
        <strain evidence="1 2">CBS 151.66</strain>
    </source>
</reference>
<gene>
    <name evidence="1" type="ORF">BDV29DRAFT_159180</name>
</gene>
<name>A0A5N5WX17_9EURO</name>
<dbReference type="SUPFAM" id="SSF52047">
    <property type="entry name" value="RNI-like"/>
    <property type="match status" value="1"/>
</dbReference>
<dbReference type="Gene3D" id="3.80.10.10">
    <property type="entry name" value="Ribonuclease Inhibitor"/>
    <property type="match status" value="1"/>
</dbReference>
<dbReference type="AlphaFoldDB" id="A0A5N5WX17"/>
<evidence type="ECO:0000313" key="2">
    <source>
        <dbReference type="Proteomes" id="UP000326565"/>
    </source>
</evidence>
<dbReference type="InterPro" id="IPR032675">
    <property type="entry name" value="LRR_dom_sf"/>
</dbReference>
<protein>
    <recommendedName>
        <fullName evidence="3">F-box domain-containing protein</fullName>
    </recommendedName>
</protein>
<dbReference type="OrthoDB" id="3945550at2759"/>
<accession>A0A5N5WX17</accession>
<evidence type="ECO:0000313" key="1">
    <source>
        <dbReference type="EMBL" id="KAB8071764.1"/>
    </source>
</evidence>
<sequence>MPTSELNPDIWYLIIDLPGSIKSNNHTCSSVLARLQDEANTELRGMVRQITITRAREPAYNEQVIQELSRQDVLATLVAHLPSLERVNLEMSMPLSHTLIHALSCHNQNPQLHLLVEDGTTTEFPAVLPCVSTICAHIDPYDRYKYWSDPNTRVVTLQRLFFACPNLRAFSVNVICSGRHTNFIPSKDDVFPPVETLCLNGYSITDTEWVHWKERYRWEKLSSLTLGPRMNHRKILSVLAGYAQHLRSLTIYWHSWPLEEPSKEIEKFLLSFNTLVNLEVTGYKWLIRAVTNHPNLTRLWIHTQEYPIPEGSVYFPQPDYLDSLDVHCPKLKSLKVDMKGHRGRWSRSLVTTLASKFINLHHLSLHFDLQLVDCAFPDKPTLNGTSAQEIGQVFFDARKAASEHRSSPFPDPFQILTLQTGEVPPDVGWRMIYGATFECRPSSSPSGHCRIVHVMNPNEGHGLKKLLLGGSPEGEEHVS</sequence>